<evidence type="ECO:0000313" key="3">
    <source>
        <dbReference type="Proteomes" id="UP001500689"/>
    </source>
</evidence>
<keyword evidence="3" id="KW-1185">Reference proteome</keyword>
<organism evidence="2 3">
    <name type="scientific">Amycolatopsis ultiminotia</name>
    <dbReference type="NCBI Taxonomy" id="543629"/>
    <lineage>
        <taxon>Bacteria</taxon>
        <taxon>Bacillati</taxon>
        <taxon>Actinomycetota</taxon>
        <taxon>Actinomycetes</taxon>
        <taxon>Pseudonocardiales</taxon>
        <taxon>Pseudonocardiaceae</taxon>
        <taxon>Amycolatopsis</taxon>
    </lineage>
</organism>
<reference evidence="3" key="1">
    <citation type="journal article" date="2019" name="Int. J. Syst. Evol. Microbiol.">
        <title>The Global Catalogue of Microorganisms (GCM) 10K type strain sequencing project: providing services to taxonomists for standard genome sequencing and annotation.</title>
        <authorList>
            <consortium name="The Broad Institute Genomics Platform"/>
            <consortium name="The Broad Institute Genome Sequencing Center for Infectious Disease"/>
            <person name="Wu L."/>
            <person name="Ma J."/>
        </authorList>
    </citation>
    <scope>NUCLEOTIDE SEQUENCE [LARGE SCALE GENOMIC DNA]</scope>
    <source>
        <strain evidence="3">JCM 16898</strain>
    </source>
</reference>
<gene>
    <name evidence="2" type="ORF">GCM10022222_69440</name>
</gene>
<evidence type="ECO:0000313" key="2">
    <source>
        <dbReference type="EMBL" id="GAA3574984.1"/>
    </source>
</evidence>
<dbReference type="InterPro" id="IPR037401">
    <property type="entry name" value="SnoaL-like"/>
</dbReference>
<dbReference type="Pfam" id="PF13577">
    <property type="entry name" value="SnoaL_4"/>
    <property type="match status" value="1"/>
</dbReference>
<dbReference type="RefSeq" id="WP_344867378.1">
    <property type="nucleotide sequence ID" value="NZ_BAAAZN010000019.1"/>
</dbReference>
<accession>A0ABP6XZB2</accession>
<dbReference type="InterPro" id="IPR032710">
    <property type="entry name" value="NTF2-like_dom_sf"/>
</dbReference>
<comment type="caution">
    <text evidence="2">The sequence shown here is derived from an EMBL/GenBank/DDBJ whole genome shotgun (WGS) entry which is preliminary data.</text>
</comment>
<dbReference type="EMBL" id="BAAAZN010000019">
    <property type="protein sequence ID" value="GAA3574984.1"/>
    <property type="molecule type" value="Genomic_DNA"/>
</dbReference>
<dbReference type="Gene3D" id="3.10.450.50">
    <property type="match status" value="1"/>
</dbReference>
<evidence type="ECO:0000259" key="1">
    <source>
        <dbReference type="Pfam" id="PF13577"/>
    </source>
</evidence>
<feature type="domain" description="SnoaL-like" evidence="1">
    <location>
        <begin position="2"/>
        <end position="121"/>
    </location>
</feature>
<protein>
    <recommendedName>
        <fullName evidence="1">SnoaL-like domain-containing protein</fullName>
    </recommendedName>
</protein>
<dbReference type="SUPFAM" id="SSF54427">
    <property type="entry name" value="NTF2-like"/>
    <property type="match status" value="1"/>
</dbReference>
<proteinExistence type="predicted"/>
<name>A0ABP6XZB2_9PSEU</name>
<sequence length="195" mass="22356">MDDVTAITQLVLKERQGRDRGWWDRMRECFAEDSTVRLSWFRGSGGEFVEASQQMSGRGDTSAHRLSPPVVHLRENRAFVEVPAVIEMRTTLDEVEVDLESAARLYFRVARHADRWLITALDPVYERDTVRPAHPGVPLSIGPAEVAQFRPPYRFLSYSLTRRGYSVGDDLYGDDRPEEAARFYAEAFTWLDETA</sequence>
<dbReference type="Proteomes" id="UP001500689">
    <property type="component" value="Unassembled WGS sequence"/>
</dbReference>